<reference evidence="1 2" key="1">
    <citation type="journal article" date="2016" name="Int. J. Syst. Evol. Microbiol.">
        <title>Descriptions of Anaerotaenia torta gen. nov., sp. nov. and Anaerocolumna cellulosilytica gen. nov., sp. nov. isolated from a methanogenic reactor of cattle waste.</title>
        <authorList>
            <person name="Uek A."/>
            <person name="Ohtaki Y."/>
            <person name="Kaku N."/>
            <person name="Ueki K."/>
        </authorList>
    </citation>
    <scope>NUCLEOTIDE SEQUENCE [LARGE SCALE GENOMIC DNA]</scope>
    <source>
        <strain evidence="1 2">SN021</strain>
    </source>
</reference>
<name>A0A6S6QT37_9FIRM</name>
<dbReference type="PANTHER" id="PTHR36848">
    <property type="entry name" value="DNA-BINDING PROTEIN (PUTATIVE SECRETED PROTEIN)-RELATED"/>
    <property type="match status" value="1"/>
</dbReference>
<dbReference type="InterPro" id="IPR017853">
    <property type="entry name" value="GH"/>
</dbReference>
<dbReference type="PANTHER" id="PTHR36848:SF2">
    <property type="entry name" value="SECRETED PROTEIN"/>
    <property type="match status" value="1"/>
</dbReference>
<dbReference type="Gene3D" id="2.60.120.260">
    <property type="entry name" value="Galactose-binding domain-like"/>
    <property type="match status" value="1"/>
</dbReference>
<proteinExistence type="predicted"/>
<dbReference type="Proteomes" id="UP000515561">
    <property type="component" value="Chromosome"/>
</dbReference>
<accession>A0A6S6QT37</accession>
<dbReference type="SUPFAM" id="SSF51445">
    <property type="entry name" value="(Trans)glycosidases"/>
    <property type="match status" value="1"/>
</dbReference>
<dbReference type="RefSeq" id="WP_184094609.1">
    <property type="nucleotide sequence ID" value="NZ_AP023367.1"/>
</dbReference>
<dbReference type="InterPro" id="IPR008979">
    <property type="entry name" value="Galactose-bd-like_sf"/>
</dbReference>
<dbReference type="AlphaFoldDB" id="A0A6S6QT37"/>
<sequence length="864" mass="98508">MHNIERVRQGEADNYFYPFFWQHGEKEEILREYVNKIAGCGMKAVCIESRPHPDFVGEKWWKDLGIIIDEAKRNNMKLWILDDAHFPTGYANGKIKEEYPELKKWYLDMRRYDVAGPVKGARIHIALLNGKVWDKPSEDINHVIGVYAAKRESNRNTEDDAVAFDSFMELEGALKNGIITWDIPEGSYSIFTVFYTRNGGEEATKDYLNPLVADAARVLLKEVYEPHYEHLKEEFGKTILGFFSDEPRFGNTKGAQAAIGCDMVLPWRLGLEEELPFENKYLPLLWAKAGGKEGDIRHQYMDLITKMYRDNFTGVLSEWCQNHQVLYLGHNIEDNGAHARLGYGTGHFFRGQEGQHLSGIDVIGTQIVPGMPYHHNAFSTGGSDGEFYHFALAKLGSSAAHLEPHKEGRAMCEAFGAYGWNAGLSLMKWISDHLIVRGINYLVPHAFNPAPFPDWDCPPHFDAHGYNPQFRYFKTYSDYTNRLMNLFQKGVHKAPAAVLYPAEQEWAGAYMPVEKPVRELMEHQIDCDIVSPDYLINARMAEGNLIIHKEAFQVLIVPYGEAIPATTARYLVEYAKKGLRVIFVEAYPDKTVSGSLEAEEWEELKCFCRISTLEELALACADLAEIKLETPCKDLVYYHYEQGEMQYWMFFNEHISSAVNSTISMKETGYAYRYDAFTNEMYELIGCKGSYELKLSPYESCIWIFSEKPLQGVKKEKGSIDELKPCDIESPWKVQFADSFSYPLFTEGVNQTKAEPIQNIIGYEDKTGTVSYETVLTDSRQEGRAYLKLKRAYEVAEVFVNGVSAGVKICQPYVFELTGLLTKEENTLRIEVTNTLGTQVRDGISHYLIIEPFGVEGPVTLYTE</sequence>
<keyword evidence="2" id="KW-1185">Reference proteome</keyword>
<gene>
    <name evidence="1" type="ORF">acsn021_03750</name>
</gene>
<evidence type="ECO:0000313" key="2">
    <source>
        <dbReference type="Proteomes" id="UP000515561"/>
    </source>
</evidence>
<dbReference type="SUPFAM" id="SSF49785">
    <property type="entry name" value="Galactose-binding domain-like"/>
    <property type="match status" value="1"/>
</dbReference>
<dbReference type="EMBL" id="AP023367">
    <property type="protein sequence ID" value="BCJ92806.1"/>
    <property type="molecule type" value="Genomic_DNA"/>
</dbReference>
<dbReference type="InterPro" id="IPR053161">
    <property type="entry name" value="Ulvan_degrading_GH"/>
</dbReference>
<organism evidence="1 2">
    <name type="scientific">Anaerocolumna cellulosilytica</name>
    <dbReference type="NCBI Taxonomy" id="433286"/>
    <lineage>
        <taxon>Bacteria</taxon>
        <taxon>Bacillati</taxon>
        <taxon>Bacillota</taxon>
        <taxon>Clostridia</taxon>
        <taxon>Lachnospirales</taxon>
        <taxon>Lachnospiraceae</taxon>
        <taxon>Anaerocolumna</taxon>
    </lineage>
</organism>
<dbReference type="KEGG" id="acel:acsn021_03750"/>
<protein>
    <submittedName>
        <fullName evidence="1">Uncharacterized protein</fullName>
    </submittedName>
</protein>
<evidence type="ECO:0000313" key="1">
    <source>
        <dbReference type="EMBL" id="BCJ92806.1"/>
    </source>
</evidence>